<dbReference type="GO" id="GO:0003723">
    <property type="term" value="F:RNA binding"/>
    <property type="evidence" value="ECO:0007669"/>
    <property type="project" value="InterPro"/>
</dbReference>
<dbReference type="EMBL" id="UINC01099777">
    <property type="protein sequence ID" value="SVC59309.1"/>
    <property type="molecule type" value="Genomic_DNA"/>
</dbReference>
<reference evidence="2" key="1">
    <citation type="submission" date="2018-05" db="EMBL/GenBank/DDBJ databases">
        <authorList>
            <person name="Lanie J.A."/>
            <person name="Ng W.-L."/>
            <person name="Kazmierczak K.M."/>
            <person name="Andrzejewski T.M."/>
            <person name="Davidsen T.M."/>
            <person name="Wayne K.J."/>
            <person name="Tettelin H."/>
            <person name="Glass J.I."/>
            <person name="Rusch D."/>
            <person name="Podicherti R."/>
            <person name="Tsui H.-C.T."/>
            <person name="Winkler M.E."/>
        </authorList>
    </citation>
    <scope>NUCLEOTIDE SEQUENCE</scope>
</reference>
<feature type="non-terminal residue" evidence="2">
    <location>
        <position position="106"/>
    </location>
</feature>
<dbReference type="Pfam" id="PF01479">
    <property type="entry name" value="S4"/>
    <property type="match status" value="1"/>
</dbReference>
<proteinExistence type="predicted"/>
<dbReference type="PROSITE" id="PS50889">
    <property type="entry name" value="S4"/>
    <property type="match status" value="1"/>
</dbReference>
<dbReference type="SMART" id="SM00363">
    <property type="entry name" value="S4"/>
    <property type="match status" value="1"/>
</dbReference>
<accession>A0A382NDQ9</accession>
<dbReference type="CDD" id="cd00165">
    <property type="entry name" value="S4"/>
    <property type="match status" value="1"/>
</dbReference>
<organism evidence="2">
    <name type="scientific">marine metagenome</name>
    <dbReference type="NCBI Taxonomy" id="408172"/>
    <lineage>
        <taxon>unclassified sequences</taxon>
        <taxon>metagenomes</taxon>
        <taxon>ecological metagenomes</taxon>
    </lineage>
</organism>
<gene>
    <name evidence="2" type="ORF">METZ01_LOCUS312163</name>
</gene>
<dbReference type="InterPro" id="IPR036986">
    <property type="entry name" value="S4_RNA-bd_sf"/>
</dbReference>
<feature type="domain" description="RNA-binding S4" evidence="1">
    <location>
        <begin position="17"/>
        <end position="77"/>
    </location>
</feature>
<sequence length="106" mass="12025">MRKIQLEIVIPEKFKGKRLDLALSKLFPEHSRSRIQSWIKAGEVEVNNSKYKQRNVVNSGDIIKINTTLKSIDKHQAEHIDLDVIHEDKAIIILNKPAGLVVHPGA</sequence>
<dbReference type="AlphaFoldDB" id="A0A382NDQ9"/>
<dbReference type="Gene3D" id="3.10.290.10">
    <property type="entry name" value="RNA-binding S4 domain"/>
    <property type="match status" value="1"/>
</dbReference>
<name>A0A382NDQ9_9ZZZZ</name>
<evidence type="ECO:0000313" key="2">
    <source>
        <dbReference type="EMBL" id="SVC59309.1"/>
    </source>
</evidence>
<dbReference type="Gene3D" id="3.30.2350.10">
    <property type="entry name" value="Pseudouridine synthase"/>
    <property type="match status" value="1"/>
</dbReference>
<dbReference type="SUPFAM" id="SSF55174">
    <property type="entry name" value="Alpha-L RNA-binding motif"/>
    <property type="match status" value="1"/>
</dbReference>
<evidence type="ECO:0000259" key="1">
    <source>
        <dbReference type="SMART" id="SM00363"/>
    </source>
</evidence>
<dbReference type="InterPro" id="IPR002942">
    <property type="entry name" value="S4_RNA-bd"/>
</dbReference>
<protein>
    <recommendedName>
        <fullName evidence="1">RNA-binding S4 domain-containing protein</fullName>
    </recommendedName>
</protein>